<evidence type="ECO:0000313" key="2">
    <source>
        <dbReference type="Proteomes" id="UP001214131"/>
    </source>
</evidence>
<proteinExistence type="predicted"/>
<reference evidence="1 2" key="1">
    <citation type="submission" date="2023-02" db="EMBL/GenBank/DDBJ databases">
        <title>Comparative genomics and fermentation flavor characterization of five lactic acid bacteria reveal flavor biosynthesis metabolic pathways in fermented muskmelon puree.</title>
        <authorList>
            <person name="Yuan L."/>
            <person name="Li M."/>
            <person name="Xu X."/>
            <person name="Lao F."/>
            <person name="Wu J."/>
        </authorList>
    </citation>
    <scope>NUCLEOTIDE SEQUENCE [LARGE SCALE GENOMIC DNA]</scope>
    <source>
        <strain evidence="1 2">Ca-4</strain>
        <plasmid evidence="1 2">unnamed3</plasmid>
    </source>
</reference>
<name>A0ABD7X915_PEDPE</name>
<protein>
    <submittedName>
        <fullName evidence="1">Uncharacterized protein</fullName>
    </submittedName>
</protein>
<keyword evidence="1" id="KW-0614">Plasmid</keyword>
<dbReference type="RefSeq" id="WP_275000747.1">
    <property type="nucleotide sequence ID" value="NZ_CP118742.1"/>
</dbReference>
<organism evidence="1 2">
    <name type="scientific">Pediococcus pentosaceus</name>
    <dbReference type="NCBI Taxonomy" id="1255"/>
    <lineage>
        <taxon>Bacteria</taxon>
        <taxon>Bacillati</taxon>
        <taxon>Bacillota</taxon>
        <taxon>Bacilli</taxon>
        <taxon>Lactobacillales</taxon>
        <taxon>Lactobacillaceae</taxon>
        <taxon>Pediococcus</taxon>
    </lineage>
</organism>
<dbReference type="EMBL" id="CP118742">
    <property type="protein sequence ID" value="WEA58301.1"/>
    <property type="molecule type" value="Genomic_DNA"/>
</dbReference>
<sequence length="68" mass="8025">MTEVYVIDSRKKDGDIDKHHLLTHYNYEISSDIEDVISYDNKFYVITDKEAIFASDEIVGYELYVEEV</sequence>
<dbReference type="AlphaFoldDB" id="A0ABD7X915"/>
<geneLocation type="plasmid" evidence="1 2">
    <name>unnamed3</name>
</geneLocation>
<evidence type="ECO:0000313" key="1">
    <source>
        <dbReference type="EMBL" id="WEA58301.1"/>
    </source>
</evidence>
<dbReference type="Proteomes" id="UP001214131">
    <property type="component" value="Plasmid unnamed3"/>
</dbReference>
<accession>A0ABD7X915</accession>
<gene>
    <name evidence="1" type="ORF">PWB86_09845</name>
</gene>